<name>A0A398BM46_9RHOB</name>
<gene>
    <name evidence="2" type="ORF">D2N39_12360</name>
</gene>
<protein>
    <submittedName>
        <fullName evidence="2">Potassium transporter KtrB</fullName>
    </submittedName>
</protein>
<proteinExistence type="predicted"/>
<sequence length="26" mass="2797">MILLTYALGILVFAALIGSVTRAFKD</sequence>
<dbReference type="Proteomes" id="UP000266649">
    <property type="component" value="Unassembled WGS sequence"/>
</dbReference>
<dbReference type="EMBL" id="QXXQ01000006">
    <property type="protein sequence ID" value="RID91492.1"/>
    <property type="molecule type" value="Genomic_DNA"/>
</dbReference>
<accession>A0A398BM46</accession>
<keyword evidence="1" id="KW-0812">Transmembrane</keyword>
<evidence type="ECO:0000313" key="2">
    <source>
        <dbReference type="EMBL" id="RID91492.1"/>
    </source>
</evidence>
<keyword evidence="1" id="KW-0472">Membrane</keyword>
<comment type="caution">
    <text evidence="2">The sequence shown here is derived from an EMBL/GenBank/DDBJ whole genome shotgun (WGS) entry which is preliminary data.</text>
</comment>
<feature type="transmembrane region" description="Helical" evidence="1">
    <location>
        <begin position="6"/>
        <end position="24"/>
    </location>
</feature>
<reference evidence="2 3" key="1">
    <citation type="submission" date="2018-09" db="EMBL/GenBank/DDBJ databases">
        <title>Gemmobacter lutimaris sp. nov., a marine bacterium isolated from tidal flat.</title>
        <authorList>
            <person name="Lee D.W."/>
            <person name="Yoo Y."/>
            <person name="Kim J.-J."/>
            <person name="Kim B.S."/>
        </authorList>
    </citation>
    <scope>NUCLEOTIDE SEQUENCE [LARGE SCALE GENOMIC DNA]</scope>
    <source>
        <strain evidence="2 3">YJ-T1-11</strain>
    </source>
</reference>
<dbReference type="AlphaFoldDB" id="A0A398BM46"/>
<keyword evidence="3" id="KW-1185">Reference proteome</keyword>
<evidence type="ECO:0000313" key="3">
    <source>
        <dbReference type="Proteomes" id="UP000266649"/>
    </source>
</evidence>
<organism evidence="2 3">
    <name type="scientific">Gemmobacter lutimaris</name>
    <dbReference type="NCBI Taxonomy" id="2306023"/>
    <lineage>
        <taxon>Bacteria</taxon>
        <taxon>Pseudomonadati</taxon>
        <taxon>Pseudomonadota</taxon>
        <taxon>Alphaproteobacteria</taxon>
        <taxon>Rhodobacterales</taxon>
        <taxon>Paracoccaceae</taxon>
        <taxon>Gemmobacter</taxon>
    </lineage>
</organism>
<evidence type="ECO:0000256" key="1">
    <source>
        <dbReference type="SAM" id="Phobius"/>
    </source>
</evidence>
<keyword evidence="1" id="KW-1133">Transmembrane helix</keyword>